<gene>
    <name evidence="1" type="ORF">GTP46_16535</name>
</gene>
<evidence type="ECO:0000313" key="2">
    <source>
        <dbReference type="Proteomes" id="UP000479335"/>
    </source>
</evidence>
<sequence length="114" mass="12441">MPVAEVWFARRDAVVTMTLKMDGAIVLESTSQESIAREMRQRGARHLSIENMYSVTLPATEAALIAADDYAFSESMAALKLIAACAVSEPVPVFAFPERRRRKALADKQGPDGA</sequence>
<comment type="caution">
    <text evidence="1">The sequence shown here is derived from an EMBL/GenBank/DDBJ whole genome shotgun (WGS) entry which is preliminary data.</text>
</comment>
<name>A0A6L8KA66_9BURK</name>
<reference evidence="1 2" key="1">
    <citation type="submission" date="2019-12" db="EMBL/GenBank/DDBJ databases">
        <title>Novel species isolated from a subtropical stream in China.</title>
        <authorList>
            <person name="Lu H."/>
        </authorList>
    </citation>
    <scope>NUCLEOTIDE SEQUENCE [LARGE SCALE GENOMIC DNA]</scope>
    <source>
        <strain evidence="1 2">FT135W</strain>
    </source>
</reference>
<protein>
    <submittedName>
        <fullName evidence="1">Uncharacterized protein</fullName>
    </submittedName>
</protein>
<proteinExistence type="predicted"/>
<organism evidence="1 2">
    <name type="scientific">Duganella flavida</name>
    <dbReference type="NCBI Taxonomy" id="2692175"/>
    <lineage>
        <taxon>Bacteria</taxon>
        <taxon>Pseudomonadati</taxon>
        <taxon>Pseudomonadota</taxon>
        <taxon>Betaproteobacteria</taxon>
        <taxon>Burkholderiales</taxon>
        <taxon>Oxalobacteraceae</taxon>
        <taxon>Telluria group</taxon>
        <taxon>Duganella</taxon>
    </lineage>
</organism>
<keyword evidence="2" id="KW-1185">Reference proteome</keyword>
<dbReference type="EMBL" id="WWCN01000010">
    <property type="protein sequence ID" value="MYM24256.1"/>
    <property type="molecule type" value="Genomic_DNA"/>
</dbReference>
<dbReference type="AlphaFoldDB" id="A0A6L8KA66"/>
<evidence type="ECO:0000313" key="1">
    <source>
        <dbReference type="EMBL" id="MYM24256.1"/>
    </source>
</evidence>
<accession>A0A6L8KA66</accession>
<dbReference type="Proteomes" id="UP000479335">
    <property type="component" value="Unassembled WGS sequence"/>
</dbReference>